<dbReference type="Gene3D" id="1.10.10.60">
    <property type="entry name" value="Homeodomain-like"/>
    <property type="match status" value="2"/>
</dbReference>
<dbReference type="Pfam" id="PF13921">
    <property type="entry name" value="Myb_DNA-bind_6"/>
    <property type="match status" value="1"/>
</dbReference>
<dbReference type="PANTHER" id="PTHR46621:SF1">
    <property type="entry name" value="SNRNA-ACTIVATING PROTEIN COMPLEX SUBUNIT 4"/>
    <property type="match status" value="1"/>
</dbReference>
<evidence type="ECO:0000256" key="3">
    <source>
        <dbReference type="ARBA" id="ARBA00023163"/>
    </source>
</evidence>
<reference evidence="7 8" key="1">
    <citation type="submission" date="2024-04" db="EMBL/GenBank/DDBJ databases">
        <title>Tritrichomonas musculus Genome.</title>
        <authorList>
            <person name="Alves-Ferreira E."/>
            <person name="Grigg M."/>
            <person name="Lorenzi H."/>
            <person name="Galac M."/>
        </authorList>
    </citation>
    <scope>NUCLEOTIDE SEQUENCE [LARGE SCALE GENOMIC DNA]</scope>
    <source>
        <strain evidence="7 8">EAF2021</strain>
    </source>
</reference>
<comment type="caution">
    <text evidence="7">The sequence shown here is derived from an EMBL/GenBank/DDBJ whole genome shotgun (WGS) entry which is preliminary data.</text>
</comment>
<organism evidence="7 8">
    <name type="scientific">Tritrichomonas musculus</name>
    <dbReference type="NCBI Taxonomy" id="1915356"/>
    <lineage>
        <taxon>Eukaryota</taxon>
        <taxon>Metamonada</taxon>
        <taxon>Parabasalia</taxon>
        <taxon>Tritrichomonadida</taxon>
        <taxon>Tritrichomonadidae</taxon>
        <taxon>Tritrichomonas</taxon>
    </lineage>
</organism>
<proteinExistence type="predicted"/>
<dbReference type="InterPro" id="IPR009057">
    <property type="entry name" value="Homeodomain-like_sf"/>
</dbReference>
<evidence type="ECO:0000259" key="6">
    <source>
        <dbReference type="PROSITE" id="PS51294"/>
    </source>
</evidence>
<dbReference type="Proteomes" id="UP001470230">
    <property type="component" value="Unassembled WGS sequence"/>
</dbReference>
<dbReference type="EMBL" id="JAPFFF010000019">
    <property type="protein sequence ID" value="KAK8858275.1"/>
    <property type="molecule type" value="Genomic_DNA"/>
</dbReference>
<dbReference type="SMART" id="SM00717">
    <property type="entry name" value="SANT"/>
    <property type="match status" value="2"/>
</dbReference>
<dbReference type="PROSITE" id="PS50090">
    <property type="entry name" value="MYB_LIKE"/>
    <property type="match status" value="2"/>
</dbReference>
<gene>
    <name evidence="7" type="ORF">M9Y10_013377</name>
</gene>
<dbReference type="PROSITE" id="PS51294">
    <property type="entry name" value="HTH_MYB"/>
    <property type="match status" value="2"/>
</dbReference>
<accession>A0ABR2I940</accession>
<evidence type="ECO:0008006" key="9">
    <source>
        <dbReference type="Google" id="ProtNLM"/>
    </source>
</evidence>
<dbReference type="PANTHER" id="PTHR46621">
    <property type="entry name" value="SNRNA-ACTIVATING PROTEIN COMPLEX SUBUNIT 4"/>
    <property type="match status" value="1"/>
</dbReference>
<feature type="domain" description="HTH myb-type" evidence="6">
    <location>
        <begin position="87"/>
        <end position="135"/>
    </location>
</feature>
<keyword evidence="2" id="KW-0238">DNA-binding</keyword>
<sequence>MMFIPNQYYYPYNAYNNFNTFNMINAFNTETSQRTRFTKEEDELLRQLVNSNEQPNWNEVARHMKNRTARQCRERYNNYLRPNLVNGPWTREEDELLLELYEKYGPKWSLISQSFNSRSPVNVKNHHSSLVSQSIVKSRKNRMNEINYDTTKIIEKPIVNNQLTSNPINEFNNELLSNKNQNEAENQDQGFENMFSTFQNQEDLWSKDLAPTFGDDILAF</sequence>
<dbReference type="SUPFAM" id="SSF46689">
    <property type="entry name" value="Homeodomain-like"/>
    <property type="match status" value="1"/>
</dbReference>
<dbReference type="CDD" id="cd00167">
    <property type="entry name" value="SANT"/>
    <property type="match status" value="1"/>
</dbReference>
<keyword evidence="4" id="KW-0539">Nucleus</keyword>
<evidence type="ECO:0000256" key="4">
    <source>
        <dbReference type="ARBA" id="ARBA00023242"/>
    </source>
</evidence>
<dbReference type="InterPro" id="IPR017930">
    <property type="entry name" value="Myb_dom"/>
</dbReference>
<feature type="domain" description="Myb-like" evidence="5">
    <location>
        <begin position="81"/>
        <end position="131"/>
    </location>
</feature>
<evidence type="ECO:0000313" key="8">
    <source>
        <dbReference type="Proteomes" id="UP001470230"/>
    </source>
</evidence>
<evidence type="ECO:0000256" key="1">
    <source>
        <dbReference type="ARBA" id="ARBA00023015"/>
    </source>
</evidence>
<keyword evidence="8" id="KW-1185">Reference proteome</keyword>
<evidence type="ECO:0000256" key="2">
    <source>
        <dbReference type="ARBA" id="ARBA00023125"/>
    </source>
</evidence>
<keyword evidence="3" id="KW-0804">Transcription</keyword>
<protein>
    <recommendedName>
        <fullName evidence="9">Myb-like DNA-binding domain containing protein</fullName>
    </recommendedName>
</protein>
<dbReference type="InterPro" id="IPR001005">
    <property type="entry name" value="SANT/Myb"/>
</dbReference>
<evidence type="ECO:0000259" key="5">
    <source>
        <dbReference type="PROSITE" id="PS50090"/>
    </source>
</evidence>
<feature type="domain" description="Myb-like" evidence="5">
    <location>
        <begin position="29"/>
        <end position="80"/>
    </location>
</feature>
<dbReference type="InterPro" id="IPR051575">
    <property type="entry name" value="Myb-like_DNA-bd"/>
</dbReference>
<evidence type="ECO:0000313" key="7">
    <source>
        <dbReference type="EMBL" id="KAK8858275.1"/>
    </source>
</evidence>
<name>A0ABR2I940_9EUKA</name>
<keyword evidence="1" id="KW-0805">Transcription regulation</keyword>
<feature type="domain" description="HTH myb-type" evidence="6">
    <location>
        <begin position="29"/>
        <end position="84"/>
    </location>
</feature>